<dbReference type="PANTHER" id="PTHR12526:SF630">
    <property type="entry name" value="GLYCOSYLTRANSFERASE"/>
    <property type="match status" value="1"/>
</dbReference>
<protein>
    <submittedName>
        <fullName evidence="3">Glycosyltransferase</fullName>
        <ecNumber evidence="3">2.4.-.-</ecNumber>
    </submittedName>
</protein>
<accession>A0ABV8PYF7</accession>
<dbReference type="Pfam" id="PF13439">
    <property type="entry name" value="Glyco_transf_4"/>
    <property type="match status" value="1"/>
</dbReference>
<evidence type="ECO:0000313" key="3">
    <source>
        <dbReference type="EMBL" id="MFC4233124.1"/>
    </source>
</evidence>
<dbReference type="EC" id="2.4.-.-" evidence="3"/>
<reference evidence="4" key="1">
    <citation type="journal article" date="2019" name="Int. J. Syst. Evol. Microbiol.">
        <title>The Global Catalogue of Microorganisms (GCM) 10K type strain sequencing project: providing services to taxonomists for standard genome sequencing and annotation.</title>
        <authorList>
            <consortium name="The Broad Institute Genomics Platform"/>
            <consortium name="The Broad Institute Genome Sequencing Center for Infectious Disease"/>
            <person name="Wu L."/>
            <person name="Ma J."/>
        </authorList>
    </citation>
    <scope>NUCLEOTIDE SEQUENCE [LARGE SCALE GENOMIC DNA]</scope>
    <source>
        <strain evidence="4">CECT 8010</strain>
    </source>
</reference>
<dbReference type="SUPFAM" id="SSF53756">
    <property type="entry name" value="UDP-Glycosyltransferase/glycogen phosphorylase"/>
    <property type="match status" value="1"/>
</dbReference>
<keyword evidence="3" id="KW-0328">Glycosyltransferase</keyword>
<keyword evidence="4" id="KW-1185">Reference proteome</keyword>
<evidence type="ECO:0000313" key="4">
    <source>
        <dbReference type="Proteomes" id="UP001595906"/>
    </source>
</evidence>
<proteinExistence type="predicted"/>
<feature type="domain" description="Glycosyltransferase subfamily 4-like N-terminal" evidence="2">
    <location>
        <begin position="15"/>
        <end position="173"/>
    </location>
</feature>
<comment type="caution">
    <text evidence="3">The sequence shown here is derived from an EMBL/GenBank/DDBJ whole genome shotgun (WGS) entry which is preliminary data.</text>
</comment>
<dbReference type="InterPro" id="IPR001296">
    <property type="entry name" value="Glyco_trans_1"/>
</dbReference>
<feature type="domain" description="Glycosyl transferase family 1" evidence="1">
    <location>
        <begin position="189"/>
        <end position="331"/>
    </location>
</feature>
<dbReference type="Proteomes" id="UP001595906">
    <property type="component" value="Unassembled WGS sequence"/>
</dbReference>
<dbReference type="InterPro" id="IPR028098">
    <property type="entry name" value="Glyco_trans_4-like_N"/>
</dbReference>
<dbReference type="RefSeq" id="WP_379015263.1">
    <property type="nucleotide sequence ID" value="NZ_JBHSDC010000029.1"/>
</dbReference>
<organism evidence="3 4">
    <name type="scientific">Parasediminibacterium paludis</name>
    <dbReference type="NCBI Taxonomy" id="908966"/>
    <lineage>
        <taxon>Bacteria</taxon>
        <taxon>Pseudomonadati</taxon>
        <taxon>Bacteroidota</taxon>
        <taxon>Chitinophagia</taxon>
        <taxon>Chitinophagales</taxon>
        <taxon>Chitinophagaceae</taxon>
        <taxon>Parasediminibacterium</taxon>
    </lineage>
</organism>
<gene>
    <name evidence="3" type="ORF">ACFOW1_14575</name>
</gene>
<evidence type="ECO:0000259" key="2">
    <source>
        <dbReference type="Pfam" id="PF13439"/>
    </source>
</evidence>
<keyword evidence="3" id="KW-0808">Transferase</keyword>
<dbReference type="PANTHER" id="PTHR12526">
    <property type="entry name" value="GLYCOSYLTRANSFERASE"/>
    <property type="match status" value="1"/>
</dbReference>
<dbReference type="Gene3D" id="3.40.50.2000">
    <property type="entry name" value="Glycogen Phosphorylase B"/>
    <property type="match status" value="2"/>
</dbReference>
<evidence type="ECO:0000259" key="1">
    <source>
        <dbReference type="Pfam" id="PF00534"/>
    </source>
</evidence>
<dbReference type="Pfam" id="PF00534">
    <property type="entry name" value="Glycos_transf_1"/>
    <property type="match status" value="1"/>
</dbReference>
<sequence>MRILHVITQLDKMYGAQRHVVESVRDHLVRQHECLVVSGEVGIASAEIEAMKVQVRHLPTLKNTYNIFSDILAATSLQQIIKNYQPDIVISHSSKAGIITRIVCHIIKVPNIFTVHGWSFEKGTPWYQQIFGRFIERCLKPFSDSYFCVSHHTANFGKQVLRLDDKQVFVCPNMHKAANGNEEQVKLFNNVLMVACFRKQKDHRTAIKALKYIIDQKSLSNIHFTFAGDGPQRSYIEQLIQQYQLAPYISLLGEVSDINHCYNHCDLVILPTFYEGLPIALIEAIQKHKPIIGTKVGGIAEIIEEGKNGNTIAVGDAIALAKFIISYYQQNKIIAFGQNSGHLYQTRYSYEKISITMNKVLEQALANSIFRH</sequence>
<dbReference type="EMBL" id="JBHSDC010000029">
    <property type="protein sequence ID" value="MFC4233124.1"/>
    <property type="molecule type" value="Genomic_DNA"/>
</dbReference>
<name>A0ABV8PYF7_9BACT</name>
<dbReference type="GO" id="GO:0016757">
    <property type="term" value="F:glycosyltransferase activity"/>
    <property type="evidence" value="ECO:0007669"/>
    <property type="project" value="UniProtKB-KW"/>
</dbReference>